<evidence type="ECO:0000256" key="1">
    <source>
        <dbReference type="SAM" id="MobiDB-lite"/>
    </source>
</evidence>
<sequence>MPDSIVAPFRAEMDEDGGTIPAAYIPDEYVKSSKIIQSQDPDNPHDHGSPPSNSNAKLSYLPNGNAAITTHPQSPCPVPRLLHAVFVKPPVVHNHPPHSTPRDQNPTAIVASQWPPIKPRATLPPVDAAASMKLLAL</sequence>
<organism evidence="2 3">
    <name type="scientific">Bondarzewia mesenterica</name>
    <dbReference type="NCBI Taxonomy" id="1095465"/>
    <lineage>
        <taxon>Eukaryota</taxon>
        <taxon>Fungi</taxon>
        <taxon>Dikarya</taxon>
        <taxon>Basidiomycota</taxon>
        <taxon>Agaricomycotina</taxon>
        <taxon>Agaricomycetes</taxon>
        <taxon>Russulales</taxon>
        <taxon>Bondarzewiaceae</taxon>
        <taxon>Bondarzewia</taxon>
    </lineage>
</organism>
<evidence type="ECO:0000313" key="2">
    <source>
        <dbReference type="EMBL" id="THH13342.1"/>
    </source>
</evidence>
<name>A0A4S4LMC9_9AGAM</name>
<accession>A0A4S4LMC9</accession>
<gene>
    <name evidence="2" type="ORF">EW146_g6860</name>
</gene>
<dbReference type="EMBL" id="SGPL01000362">
    <property type="protein sequence ID" value="THH13342.1"/>
    <property type="molecule type" value="Genomic_DNA"/>
</dbReference>
<dbReference type="AlphaFoldDB" id="A0A4S4LMC9"/>
<dbReference type="Proteomes" id="UP000310158">
    <property type="component" value="Unassembled WGS sequence"/>
</dbReference>
<feature type="region of interest" description="Disordered" evidence="1">
    <location>
        <begin position="1"/>
        <end position="74"/>
    </location>
</feature>
<keyword evidence="3" id="KW-1185">Reference proteome</keyword>
<comment type="caution">
    <text evidence="2">The sequence shown here is derived from an EMBL/GenBank/DDBJ whole genome shotgun (WGS) entry which is preliminary data.</text>
</comment>
<proteinExistence type="predicted"/>
<protein>
    <submittedName>
        <fullName evidence="2">Uncharacterized protein</fullName>
    </submittedName>
</protein>
<evidence type="ECO:0000313" key="3">
    <source>
        <dbReference type="Proteomes" id="UP000310158"/>
    </source>
</evidence>
<reference evidence="2 3" key="1">
    <citation type="submission" date="2019-02" db="EMBL/GenBank/DDBJ databases">
        <title>Genome sequencing of the rare red list fungi Bondarzewia mesenterica.</title>
        <authorList>
            <person name="Buettner E."/>
            <person name="Kellner H."/>
        </authorList>
    </citation>
    <scope>NUCLEOTIDE SEQUENCE [LARGE SCALE GENOMIC DNA]</scope>
    <source>
        <strain evidence="2 3">DSM 108281</strain>
    </source>
</reference>